<dbReference type="EMBL" id="BMVG01000072">
    <property type="protein sequence ID" value="GHE15938.1"/>
    <property type="molecule type" value="Genomic_DNA"/>
</dbReference>
<evidence type="ECO:0000256" key="1">
    <source>
        <dbReference type="SAM" id="MobiDB-lite"/>
    </source>
</evidence>
<keyword evidence="4" id="KW-1185">Reference proteome</keyword>
<dbReference type="Proteomes" id="UP000655443">
    <property type="component" value="Unassembled WGS sequence"/>
</dbReference>
<evidence type="ECO:0000313" key="4">
    <source>
        <dbReference type="Proteomes" id="UP000655443"/>
    </source>
</evidence>
<accession>A0A918YVY7</accession>
<reference evidence="3" key="1">
    <citation type="journal article" date="2014" name="Int. J. Syst. Evol. Microbiol.">
        <title>Complete genome sequence of Corynebacterium casei LMG S-19264T (=DSM 44701T), isolated from a smear-ripened cheese.</title>
        <authorList>
            <consortium name="US DOE Joint Genome Institute (JGI-PGF)"/>
            <person name="Walter F."/>
            <person name="Albersmeier A."/>
            <person name="Kalinowski J."/>
            <person name="Ruckert C."/>
        </authorList>
    </citation>
    <scope>NUCLEOTIDE SEQUENCE</scope>
    <source>
        <strain evidence="3">JCM 4714</strain>
    </source>
</reference>
<comment type="caution">
    <text evidence="3">The sequence shown here is derived from an EMBL/GenBank/DDBJ whole genome shotgun (WGS) entry which is preliminary data.</text>
</comment>
<dbReference type="Pfam" id="PF08388">
    <property type="entry name" value="GIIM"/>
    <property type="match status" value="1"/>
</dbReference>
<evidence type="ECO:0000313" key="3">
    <source>
        <dbReference type="EMBL" id="GHE15938.1"/>
    </source>
</evidence>
<reference evidence="3" key="2">
    <citation type="submission" date="2020-09" db="EMBL/GenBank/DDBJ databases">
        <authorList>
            <person name="Sun Q."/>
            <person name="Ohkuma M."/>
        </authorList>
    </citation>
    <scope>NUCLEOTIDE SEQUENCE</scope>
    <source>
        <strain evidence="3">JCM 4714</strain>
    </source>
</reference>
<sequence>MLKKINPIVRGWSAYYRTVVSSEVFTALDNHVWKLVCKWAKHSHPNKPKHWISDGTSWSRAGRPRTTWRWSRTGPCGVAKGHPRRSTA</sequence>
<feature type="region of interest" description="Disordered" evidence="1">
    <location>
        <begin position="69"/>
        <end position="88"/>
    </location>
</feature>
<dbReference type="InterPro" id="IPR013597">
    <property type="entry name" value="Mat_intron_G2"/>
</dbReference>
<organism evidence="3 4">
    <name type="scientific">Streptomyces alanosinicus</name>
    <dbReference type="NCBI Taxonomy" id="68171"/>
    <lineage>
        <taxon>Bacteria</taxon>
        <taxon>Bacillati</taxon>
        <taxon>Actinomycetota</taxon>
        <taxon>Actinomycetes</taxon>
        <taxon>Kitasatosporales</taxon>
        <taxon>Streptomycetaceae</taxon>
        <taxon>Streptomyces</taxon>
    </lineage>
</organism>
<feature type="domain" description="Group II intron maturase-specific" evidence="2">
    <location>
        <begin position="2"/>
        <end position="52"/>
    </location>
</feature>
<protein>
    <recommendedName>
        <fullName evidence="2">Group II intron maturase-specific domain-containing protein</fullName>
    </recommendedName>
</protein>
<evidence type="ECO:0000259" key="2">
    <source>
        <dbReference type="Pfam" id="PF08388"/>
    </source>
</evidence>
<name>A0A918YVY7_9ACTN</name>
<proteinExistence type="predicted"/>
<dbReference type="AlphaFoldDB" id="A0A918YVY7"/>
<gene>
    <name evidence="3" type="ORF">GCM10010339_92200</name>
</gene>